<feature type="region of interest" description="Disordered" evidence="2">
    <location>
        <begin position="315"/>
        <end position="344"/>
    </location>
</feature>
<reference evidence="4" key="1">
    <citation type="submission" date="2025-08" db="UniProtKB">
        <authorList>
            <consortium name="Ensembl"/>
        </authorList>
    </citation>
    <scope>IDENTIFICATION</scope>
</reference>
<accession>A0A8C2WKB9</accession>
<dbReference type="RefSeq" id="XP_034390588.1">
    <property type="nucleotide sequence ID" value="XM_034534697.1"/>
</dbReference>
<dbReference type="PANTHER" id="PTHR15326">
    <property type="entry name" value="SPERMATOGENESIS-ASSOCIATED PROTEIN 2/TAMOZHENNIC"/>
    <property type="match status" value="1"/>
</dbReference>
<dbReference type="KEGG" id="clum:117732072"/>
<dbReference type="GO" id="GO:0005737">
    <property type="term" value="C:cytoplasm"/>
    <property type="evidence" value="ECO:0007669"/>
    <property type="project" value="TreeGrafter"/>
</dbReference>
<evidence type="ECO:0000256" key="2">
    <source>
        <dbReference type="SAM" id="MobiDB-lite"/>
    </source>
</evidence>
<protein>
    <recommendedName>
        <fullName evidence="3">Spermatogenesis-associated protein 2 PUB-like domain-containing protein</fullName>
    </recommendedName>
</protein>
<evidence type="ECO:0000259" key="3">
    <source>
        <dbReference type="Pfam" id="PF21388"/>
    </source>
</evidence>
<dbReference type="Pfam" id="PF21388">
    <property type="entry name" value="SPATA2_PUB-like"/>
    <property type="match status" value="1"/>
</dbReference>
<dbReference type="RefSeq" id="XP_034390587.1">
    <property type="nucleotide sequence ID" value="XM_034534696.1"/>
</dbReference>
<dbReference type="OrthoDB" id="9837000at2759"/>
<dbReference type="Ensembl" id="ENSCLMT00005006016.1">
    <property type="protein sequence ID" value="ENSCLMP00005005582.1"/>
    <property type="gene ID" value="ENSCLMG00005003113.1"/>
</dbReference>
<dbReference type="RefSeq" id="XP_034390586.1">
    <property type="nucleotide sequence ID" value="XM_034534695.1"/>
</dbReference>
<evidence type="ECO:0000313" key="4">
    <source>
        <dbReference type="Ensembl" id="ENSCLMP00005005582.1"/>
    </source>
</evidence>
<evidence type="ECO:0000256" key="1">
    <source>
        <dbReference type="ARBA" id="ARBA00038142"/>
    </source>
</evidence>
<reference evidence="4" key="2">
    <citation type="submission" date="2025-09" db="UniProtKB">
        <authorList>
            <consortium name="Ensembl"/>
        </authorList>
    </citation>
    <scope>IDENTIFICATION</scope>
</reference>
<dbReference type="GeneID" id="117732072"/>
<dbReference type="InterPro" id="IPR048839">
    <property type="entry name" value="SPATA2_PUB-like"/>
</dbReference>
<dbReference type="GeneTree" id="ENSGT00530000063956"/>
<dbReference type="CTD" id="124044"/>
<proteinExistence type="inferred from homology"/>
<keyword evidence="5" id="KW-1185">Reference proteome</keyword>
<comment type="similarity">
    <text evidence="1">Belongs to the SPATA2 family.</text>
</comment>
<feature type="region of interest" description="Disordered" evidence="2">
    <location>
        <begin position="261"/>
        <end position="301"/>
    </location>
</feature>
<gene>
    <name evidence="4" type="primary">spata2l</name>
</gene>
<dbReference type="PANTHER" id="PTHR15326:SF7">
    <property type="entry name" value="SPERMATOGENESIS-ASSOCIATED PROTEIN 2-LIKE PROTEIN"/>
    <property type="match status" value="1"/>
</dbReference>
<evidence type="ECO:0000313" key="5">
    <source>
        <dbReference type="Proteomes" id="UP000694565"/>
    </source>
</evidence>
<organism evidence="4 5">
    <name type="scientific">Cyclopterus lumpus</name>
    <name type="common">Lumpsucker</name>
    <dbReference type="NCBI Taxonomy" id="8103"/>
    <lineage>
        <taxon>Eukaryota</taxon>
        <taxon>Metazoa</taxon>
        <taxon>Chordata</taxon>
        <taxon>Craniata</taxon>
        <taxon>Vertebrata</taxon>
        <taxon>Euteleostomi</taxon>
        <taxon>Actinopterygii</taxon>
        <taxon>Neopterygii</taxon>
        <taxon>Teleostei</taxon>
        <taxon>Neoteleostei</taxon>
        <taxon>Acanthomorphata</taxon>
        <taxon>Eupercaria</taxon>
        <taxon>Perciformes</taxon>
        <taxon>Cottioidei</taxon>
        <taxon>Cottales</taxon>
        <taxon>Cyclopteridae</taxon>
        <taxon>Cyclopterus</taxon>
    </lineage>
</organism>
<sequence length="556" mass="60677">MKEMSASRQRARDLVTAYGHSLEQQIVGRGSNLACRDEELWTEVEVLLKDGDALETHCLGLDPLRVMEESLAAAALTTAAGAGRVRTRGGLQGLAKAFEVLEQAALNLYLGPWRDEYKVVKMYSGMFTHFIKPVLSMPQIEKLFGLLGYQPSSSRHEQLRLQSPGVGSASLDDLLCLSCAFFMARCECDLLRAALGKHAGEAQWELTVVRERQRGTGLQVAMDNTKKTLGASQPLMEPYDAEAEVDLYTDEHINGGQREAALHDDESPHSLSWADHSSASPPAAKAHRNGGTSLSSSSSPSIREHACVSKLDCQLTTTPAPPDAGARPGRRPRGESRFYTADSQSRSLQVEAMGRCKSEVEANHLCECHQIALLCLRRCVDCNVTHDLACASIQRCHAANHRIELPHSPTEEAREFRALSPQGGSLRLSDTSVSPTLSTGSAGMSSFALCDDPKSMMLMLPLHPIAYHECCDLAQLDPQALCVSCGVFHAGTCRDIDFCQSHHDIKPLGVCSCGRECSRKPLVLCRYCGNEYCSDCWYRSPVVCSCGQTFDQSSPV</sequence>
<dbReference type="Proteomes" id="UP000694565">
    <property type="component" value="Unplaced"/>
</dbReference>
<name>A0A8C2WKB9_CYCLU</name>
<feature type="domain" description="Spermatogenesis-associated protein 2 PUB-like" evidence="3">
    <location>
        <begin position="88"/>
        <end position="214"/>
    </location>
</feature>
<dbReference type="Gene3D" id="1.20.58.2190">
    <property type="match status" value="1"/>
</dbReference>
<dbReference type="AlphaFoldDB" id="A0A8C2WKB9"/>